<comment type="similarity">
    <text evidence="1">Belongs to the nuclear import and ribosome assembly adapter family.</text>
</comment>
<organism evidence="4 5">
    <name type="scientific">Cherax quadricarinatus</name>
    <name type="common">Australian red claw crayfish</name>
    <dbReference type="NCBI Taxonomy" id="27406"/>
    <lineage>
        <taxon>Eukaryota</taxon>
        <taxon>Metazoa</taxon>
        <taxon>Ecdysozoa</taxon>
        <taxon>Arthropoda</taxon>
        <taxon>Crustacea</taxon>
        <taxon>Multicrustacea</taxon>
        <taxon>Malacostraca</taxon>
        <taxon>Eumalacostraca</taxon>
        <taxon>Eucarida</taxon>
        <taxon>Decapoda</taxon>
        <taxon>Pleocyemata</taxon>
        <taxon>Astacidea</taxon>
        <taxon>Parastacoidea</taxon>
        <taxon>Parastacidae</taxon>
        <taxon>Cherax</taxon>
    </lineage>
</organism>
<dbReference type="GO" id="GO:0006606">
    <property type="term" value="P:protein import into nucleus"/>
    <property type="evidence" value="ECO:0007669"/>
    <property type="project" value="TreeGrafter"/>
</dbReference>
<dbReference type="PANTHER" id="PTHR13347">
    <property type="entry name" value="HEAT REPEAT-CONTAINING PROTEIN 3"/>
    <property type="match status" value="1"/>
</dbReference>
<dbReference type="Gene3D" id="1.25.10.10">
    <property type="entry name" value="Leucine-rich Repeat Variant"/>
    <property type="match status" value="1"/>
</dbReference>
<dbReference type="SUPFAM" id="SSF48371">
    <property type="entry name" value="ARM repeat"/>
    <property type="match status" value="1"/>
</dbReference>
<feature type="region of interest" description="Disordered" evidence="2">
    <location>
        <begin position="337"/>
        <end position="361"/>
    </location>
</feature>
<evidence type="ECO:0000256" key="1">
    <source>
        <dbReference type="ARBA" id="ARBA00049983"/>
    </source>
</evidence>
<dbReference type="InterPro" id="IPR000225">
    <property type="entry name" value="Armadillo"/>
</dbReference>
<accession>A0AAW0X669</accession>
<gene>
    <name evidence="4" type="ORF">OTU49_005367</name>
</gene>
<dbReference type="Proteomes" id="UP001445076">
    <property type="component" value="Unassembled WGS sequence"/>
</dbReference>
<reference evidence="4 5" key="1">
    <citation type="journal article" date="2024" name="BMC Genomics">
        <title>Genome assembly of redclaw crayfish (Cherax quadricarinatus) provides insights into its immune adaptation and hypoxia tolerance.</title>
        <authorList>
            <person name="Liu Z."/>
            <person name="Zheng J."/>
            <person name="Li H."/>
            <person name="Fang K."/>
            <person name="Wang S."/>
            <person name="He J."/>
            <person name="Zhou D."/>
            <person name="Weng S."/>
            <person name="Chi M."/>
            <person name="Gu Z."/>
            <person name="He J."/>
            <person name="Li F."/>
            <person name="Wang M."/>
        </authorList>
    </citation>
    <scope>NUCLEOTIDE SEQUENCE [LARGE SCALE GENOMIC DNA]</scope>
    <source>
        <strain evidence="4">ZL_2023a</strain>
    </source>
</reference>
<dbReference type="EMBL" id="JARKIK010000047">
    <property type="protein sequence ID" value="KAK8735393.1"/>
    <property type="molecule type" value="Genomic_DNA"/>
</dbReference>
<dbReference type="AlphaFoldDB" id="A0AAW0X669"/>
<dbReference type="GO" id="GO:0042273">
    <property type="term" value="P:ribosomal large subunit biogenesis"/>
    <property type="evidence" value="ECO:0007669"/>
    <property type="project" value="TreeGrafter"/>
</dbReference>
<protein>
    <recommendedName>
        <fullName evidence="3">SYO1-like TPR repeats domain-containing protein</fullName>
    </recommendedName>
</protein>
<evidence type="ECO:0000313" key="4">
    <source>
        <dbReference type="EMBL" id="KAK8735393.1"/>
    </source>
</evidence>
<dbReference type="InterPro" id="IPR052616">
    <property type="entry name" value="SYO1-like"/>
</dbReference>
<dbReference type="InterPro" id="IPR057990">
    <property type="entry name" value="TPR_SYO1"/>
</dbReference>
<dbReference type="InterPro" id="IPR016024">
    <property type="entry name" value="ARM-type_fold"/>
</dbReference>
<proteinExistence type="inferred from homology"/>
<keyword evidence="5" id="KW-1185">Reference proteome</keyword>
<evidence type="ECO:0000313" key="5">
    <source>
        <dbReference type="Proteomes" id="UP001445076"/>
    </source>
</evidence>
<dbReference type="GO" id="GO:0051082">
    <property type="term" value="F:unfolded protein binding"/>
    <property type="evidence" value="ECO:0007669"/>
    <property type="project" value="TreeGrafter"/>
</dbReference>
<name>A0AAW0X669_CHEQU</name>
<evidence type="ECO:0000259" key="3">
    <source>
        <dbReference type="Pfam" id="PF25567"/>
    </source>
</evidence>
<dbReference type="Pfam" id="PF25567">
    <property type="entry name" value="TPR_SYO1"/>
    <property type="match status" value="1"/>
</dbReference>
<dbReference type="SMART" id="SM00185">
    <property type="entry name" value="ARM"/>
    <property type="match status" value="2"/>
</dbReference>
<dbReference type="PANTHER" id="PTHR13347:SF1">
    <property type="entry name" value="HEAT REPEAT-CONTAINING PROTEIN 3"/>
    <property type="match status" value="1"/>
</dbReference>
<feature type="compositionally biased region" description="Acidic residues" evidence="2">
    <location>
        <begin position="337"/>
        <end position="351"/>
    </location>
</feature>
<dbReference type="InterPro" id="IPR011989">
    <property type="entry name" value="ARM-like"/>
</dbReference>
<evidence type="ECO:0000256" key="2">
    <source>
        <dbReference type="SAM" id="MobiDB-lite"/>
    </source>
</evidence>
<sequence length="638" mass="69771">MGKMKQRRQRSSRYNPIVMSNNRAATGDELVVSRSSTAGLKLVEEKLTSAVMEERVSGLNILAALALDDEAHSTIMNSMIVGKVAALLRDPVIDVRLVAAGALRNISAGGSDEIIEAMVQQDILTPLAELLQEYSEPWIPSMTDLGETAPREVDPMTNTFVQATHLLWNLCECSEEALSVFNRKGLVHVLLHHVDPSTWGHTLALAVAECLLCVSENNPTISSVLLPSADSLVLFVSRPADSAVDLRFASTIAGLLLNISYCTTSGNNFQLVLKILSTVLETDTLSLVNHYAGVTAIVDSKFCTAPQDLEHLILAQQLALEILSNLCCPEDDDDDDDWDECGNIPGDEDAENSSAEDSMDTERDVLSPEVHEGITHFKLFEKALNMVQYPDEKAVQCLQSLKYGTSLLTKFSVLRIRSLLCIQNLTSVLSLSDIGGTELMYSTWVNLGSKIFQNSCTESGLLEAATGAMRAIMDRLSQDKCEKLAAITQEDLKVIFDAGVTCEIASVRANLARMVGTLGCLIITQNTQESLNSGPTFLLLTAATDYLLKVSAHDNELWVSAEALDVVIDLYSDDKTDKLAHHAHLVDRLKGIQPQFKSKHHQQKKKLGEHRALVLTVRDNLVAFIKYKGARAAKHAKS</sequence>
<feature type="domain" description="SYO1-like TPR repeats" evidence="3">
    <location>
        <begin position="368"/>
        <end position="630"/>
    </location>
</feature>
<comment type="caution">
    <text evidence="4">The sequence shown here is derived from an EMBL/GenBank/DDBJ whole genome shotgun (WGS) entry which is preliminary data.</text>
</comment>